<evidence type="ECO:0000313" key="2">
    <source>
        <dbReference type="EMBL" id="KZB00382.1"/>
    </source>
</evidence>
<comment type="caution">
    <text evidence="2">The sequence shown here is derived from an EMBL/GenBank/DDBJ whole genome shotgun (WGS) entry which is preliminary data.</text>
</comment>
<dbReference type="InterPro" id="IPR052164">
    <property type="entry name" value="Anthracycline_SecMetBiosynth"/>
</dbReference>
<proteinExistence type="predicted"/>
<dbReference type="EMBL" id="LVYU01000093">
    <property type="protein sequence ID" value="KZB00382.1"/>
    <property type="molecule type" value="Genomic_DNA"/>
</dbReference>
<sequence length="120" mass="13332">MAEKTENHDRRIDYVEFNVADIAAAKAFYGSAFGWRFTDYGPNYCEFDDGRLKGGFTDFGPVRPGGGPLVVVYARDLEEVLTSVEKAGGTIVRPITDFPGGRRFHFLDRDGYELAVWAAA</sequence>
<dbReference type="Gene3D" id="3.10.180.10">
    <property type="entry name" value="2,3-Dihydroxybiphenyl 1,2-Dioxygenase, domain 1"/>
    <property type="match status" value="1"/>
</dbReference>
<name>A0A154IIY8_RHILE</name>
<dbReference type="InterPro" id="IPR029068">
    <property type="entry name" value="Glyas_Bleomycin-R_OHBP_Dase"/>
</dbReference>
<protein>
    <submittedName>
        <fullName evidence="2">Bleomycin resistance protein</fullName>
    </submittedName>
</protein>
<dbReference type="SUPFAM" id="SSF54593">
    <property type="entry name" value="Glyoxalase/Bleomycin resistance protein/Dihydroxybiphenyl dioxygenase"/>
    <property type="match status" value="1"/>
</dbReference>
<dbReference type="InterPro" id="IPR037523">
    <property type="entry name" value="VOC_core"/>
</dbReference>
<dbReference type="Pfam" id="PF00903">
    <property type="entry name" value="Glyoxalase"/>
    <property type="match status" value="1"/>
</dbReference>
<dbReference type="InterPro" id="IPR004360">
    <property type="entry name" value="Glyas_Fos-R_dOase_dom"/>
</dbReference>
<organism evidence="2">
    <name type="scientific">Rhizobium leguminosarum</name>
    <dbReference type="NCBI Taxonomy" id="384"/>
    <lineage>
        <taxon>Bacteria</taxon>
        <taxon>Pseudomonadati</taxon>
        <taxon>Pseudomonadota</taxon>
        <taxon>Alphaproteobacteria</taxon>
        <taxon>Hyphomicrobiales</taxon>
        <taxon>Rhizobiaceae</taxon>
        <taxon>Rhizobium/Agrobacterium group</taxon>
        <taxon>Rhizobium</taxon>
    </lineage>
</organism>
<accession>A0A154IIY8</accession>
<dbReference type="RefSeq" id="WP_062942226.1">
    <property type="nucleotide sequence ID" value="NZ_CP171844.1"/>
</dbReference>
<dbReference type="PANTHER" id="PTHR33993">
    <property type="entry name" value="GLYOXALASE-RELATED"/>
    <property type="match status" value="1"/>
</dbReference>
<reference evidence="2" key="1">
    <citation type="submission" date="2016-03" db="EMBL/GenBank/DDBJ databases">
        <title>Microsymbionts genomes from the relict species Vavilovia formosa.</title>
        <authorList>
            <person name="Chirak E."/>
            <person name="Kimeklis A."/>
            <person name="Kopat V."/>
            <person name="Andronov E."/>
        </authorList>
    </citation>
    <scope>NUCLEOTIDE SEQUENCE [LARGE SCALE GENOMIC DNA]</scope>
    <source>
        <strain evidence="2">Vaf12</strain>
    </source>
</reference>
<dbReference type="AlphaFoldDB" id="A0A154IIY8"/>
<gene>
    <name evidence="2" type="ORF">A4A59_18455</name>
</gene>
<evidence type="ECO:0000259" key="1">
    <source>
        <dbReference type="PROSITE" id="PS51819"/>
    </source>
</evidence>
<dbReference type="PROSITE" id="PS51819">
    <property type="entry name" value="VOC"/>
    <property type="match status" value="1"/>
</dbReference>
<feature type="domain" description="VOC" evidence="1">
    <location>
        <begin position="11"/>
        <end position="119"/>
    </location>
</feature>
<dbReference type="CDD" id="cd07247">
    <property type="entry name" value="SgaA_N_like"/>
    <property type="match status" value="1"/>
</dbReference>
<dbReference type="PANTHER" id="PTHR33993:SF1">
    <property type="entry name" value="GLYOXALASE FAMILY PROTEIN"/>
    <property type="match status" value="1"/>
</dbReference>